<keyword evidence="3" id="KW-1185">Reference proteome</keyword>
<feature type="compositionally biased region" description="Polar residues" evidence="1">
    <location>
        <begin position="166"/>
        <end position="190"/>
    </location>
</feature>
<comment type="caution">
    <text evidence="2">The sequence shown here is derived from an EMBL/GenBank/DDBJ whole genome shotgun (WGS) entry which is preliminary data.</text>
</comment>
<dbReference type="AlphaFoldDB" id="A0A427XN72"/>
<dbReference type="RefSeq" id="XP_028475316.1">
    <property type="nucleotide sequence ID" value="XM_028624244.1"/>
</dbReference>
<dbReference type="Proteomes" id="UP000279236">
    <property type="component" value="Unassembled WGS sequence"/>
</dbReference>
<organism evidence="2 3">
    <name type="scientific">Apiotrichum porosum</name>
    <dbReference type="NCBI Taxonomy" id="105984"/>
    <lineage>
        <taxon>Eukaryota</taxon>
        <taxon>Fungi</taxon>
        <taxon>Dikarya</taxon>
        <taxon>Basidiomycota</taxon>
        <taxon>Agaricomycotina</taxon>
        <taxon>Tremellomycetes</taxon>
        <taxon>Trichosporonales</taxon>
        <taxon>Trichosporonaceae</taxon>
        <taxon>Apiotrichum</taxon>
    </lineage>
</organism>
<gene>
    <name evidence="2" type="ORF">EHS24_008945</name>
</gene>
<reference evidence="2 3" key="1">
    <citation type="submission" date="2018-11" db="EMBL/GenBank/DDBJ databases">
        <title>Genome sequence of Apiotrichum porosum DSM 27194.</title>
        <authorList>
            <person name="Aliyu H."/>
            <person name="Gorte O."/>
            <person name="Ochsenreither K."/>
        </authorList>
    </citation>
    <scope>NUCLEOTIDE SEQUENCE [LARGE SCALE GENOMIC DNA]</scope>
    <source>
        <strain evidence="2 3">DSM 27194</strain>
    </source>
</reference>
<dbReference type="GeneID" id="39593488"/>
<feature type="region of interest" description="Disordered" evidence="1">
    <location>
        <begin position="150"/>
        <end position="190"/>
    </location>
</feature>
<evidence type="ECO:0000256" key="1">
    <source>
        <dbReference type="SAM" id="MobiDB-lite"/>
    </source>
</evidence>
<sequence>MTEYCVTEYSGGWVFDRSVAIAGHISGPGTDMNVHRQVPMIMQMKHMTLRLWDTPLSLPHKLMGDNWSVMASGDVLQADTECPVTAAPGSVGGDKGVSSPSTSLDFVAGSTILSVAALVMEESALCHFKYGFCLLAALTTVLGTARHGPAAVKQPSPCWRQRHNSPQRNDPSPTEKCQSAVSMHARCTTS</sequence>
<dbReference type="EMBL" id="RSCE01000008">
    <property type="protein sequence ID" value="RSH80369.1"/>
    <property type="molecule type" value="Genomic_DNA"/>
</dbReference>
<evidence type="ECO:0000313" key="2">
    <source>
        <dbReference type="EMBL" id="RSH80369.1"/>
    </source>
</evidence>
<name>A0A427XN72_9TREE</name>
<protein>
    <submittedName>
        <fullName evidence="2">Uncharacterized protein</fullName>
    </submittedName>
</protein>
<evidence type="ECO:0000313" key="3">
    <source>
        <dbReference type="Proteomes" id="UP000279236"/>
    </source>
</evidence>
<proteinExistence type="predicted"/>
<accession>A0A427XN72</accession>